<reference evidence="1" key="1">
    <citation type="submission" date="2013-04" db="EMBL/GenBank/DDBJ databases">
        <authorList>
            <person name="Qu J."/>
            <person name="Murali S.C."/>
            <person name="Bandaranaike D."/>
            <person name="Bellair M."/>
            <person name="Blankenburg K."/>
            <person name="Chao H."/>
            <person name="Dinh H."/>
            <person name="Doddapaneni H."/>
            <person name="Downs B."/>
            <person name="Dugan-Rocha S."/>
            <person name="Elkadiri S."/>
            <person name="Gnanaolivu R.D."/>
            <person name="Hernandez B."/>
            <person name="Javaid M."/>
            <person name="Jayaseelan J.C."/>
            <person name="Lee S."/>
            <person name="Li M."/>
            <person name="Ming W."/>
            <person name="Munidasa M."/>
            <person name="Muniz J."/>
            <person name="Nguyen L."/>
            <person name="Ongeri F."/>
            <person name="Osuji N."/>
            <person name="Pu L.-L."/>
            <person name="Puazo M."/>
            <person name="Qu C."/>
            <person name="Quiroz J."/>
            <person name="Raj R."/>
            <person name="Weissenberger G."/>
            <person name="Xin Y."/>
            <person name="Zou X."/>
            <person name="Han Y."/>
            <person name="Richards S."/>
            <person name="Worley K."/>
            <person name="Muzny D."/>
            <person name="Gibbs R."/>
        </authorList>
    </citation>
    <scope>NUCLEOTIDE SEQUENCE</scope>
    <source>
        <strain evidence="1">Sampled in the wild</strain>
    </source>
</reference>
<dbReference type="EMBL" id="KZ312441">
    <property type="protein sequence ID" value="KAG8240258.1"/>
    <property type="molecule type" value="Genomic_DNA"/>
</dbReference>
<feature type="non-terminal residue" evidence="1">
    <location>
        <position position="1"/>
    </location>
</feature>
<dbReference type="AlphaFoldDB" id="A0A8K0PCZ5"/>
<reference evidence="1" key="2">
    <citation type="submission" date="2017-10" db="EMBL/GenBank/DDBJ databases">
        <title>Ladona fulva Genome sequencing and assembly.</title>
        <authorList>
            <person name="Murali S."/>
            <person name="Richards S."/>
            <person name="Bandaranaike D."/>
            <person name="Bellair M."/>
            <person name="Blankenburg K."/>
            <person name="Chao H."/>
            <person name="Dinh H."/>
            <person name="Doddapaneni H."/>
            <person name="Dugan-Rocha S."/>
            <person name="Elkadiri S."/>
            <person name="Gnanaolivu R."/>
            <person name="Hernandez B."/>
            <person name="Skinner E."/>
            <person name="Javaid M."/>
            <person name="Lee S."/>
            <person name="Li M."/>
            <person name="Ming W."/>
            <person name="Munidasa M."/>
            <person name="Muniz J."/>
            <person name="Nguyen L."/>
            <person name="Hughes D."/>
            <person name="Osuji N."/>
            <person name="Pu L.-L."/>
            <person name="Puazo M."/>
            <person name="Qu C."/>
            <person name="Quiroz J."/>
            <person name="Raj R."/>
            <person name="Weissenberger G."/>
            <person name="Xin Y."/>
            <person name="Zou X."/>
            <person name="Han Y."/>
            <person name="Worley K."/>
            <person name="Muzny D."/>
            <person name="Gibbs R."/>
        </authorList>
    </citation>
    <scope>NUCLEOTIDE SEQUENCE</scope>
    <source>
        <strain evidence="1">Sampled in the wild</strain>
    </source>
</reference>
<sequence>MENYYSSPYPFQRLVYRTTNATETVKIKSPWEAKRALGYSTSVKLTLEHRMSVQRVGETSLRAEQIPAKAISLEEHIPPQ</sequence>
<protein>
    <submittedName>
        <fullName evidence="1">Uncharacterized protein</fullName>
    </submittedName>
</protein>
<evidence type="ECO:0000313" key="1">
    <source>
        <dbReference type="EMBL" id="KAG8240258.1"/>
    </source>
</evidence>
<evidence type="ECO:0000313" key="2">
    <source>
        <dbReference type="Proteomes" id="UP000792457"/>
    </source>
</evidence>
<name>A0A8K0PCZ5_LADFU</name>
<proteinExistence type="predicted"/>
<gene>
    <name evidence="1" type="ORF">J437_LFUL018226</name>
</gene>
<accession>A0A8K0PCZ5</accession>
<keyword evidence="2" id="KW-1185">Reference proteome</keyword>
<comment type="caution">
    <text evidence="1">The sequence shown here is derived from an EMBL/GenBank/DDBJ whole genome shotgun (WGS) entry which is preliminary data.</text>
</comment>
<organism evidence="1 2">
    <name type="scientific">Ladona fulva</name>
    <name type="common">Scarce chaser dragonfly</name>
    <name type="synonym">Libellula fulva</name>
    <dbReference type="NCBI Taxonomy" id="123851"/>
    <lineage>
        <taxon>Eukaryota</taxon>
        <taxon>Metazoa</taxon>
        <taxon>Ecdysozoa</taxon>
        <taxon>Arthropoda</taxon>
        <taxon>Hexapoda</taxon>
        <taxon>Insecta</taxon>
        <taxon>Pterygota</taxon>
        <taxon>Palaeoptera</taxon>
        <taxon>Odonata</taxon>
        <taxon>Epiprocta</taxon>
        <taxon>Anisoptera</taxon>
        <taxon>Libelluloidea</taxon>
        <taxon>Libellulidae</taxon>
        <taxon>Ladona</taxon>
    </lineage>
</organism>
<dbReference type="Proteomes" id="UP000792457">
    <property type="component" value="Unassembled WGS sequence"/>
</dbReference>